<organism evidence="1 2">
    <name type="scientific">Plakobranchus ocellatus</name>
    <dbReference type="NCBI Taxonomy" id="259542"/>
    <lineage>
        <taxon>Eukaryota</taxon>
        <taxon>Metazoa</taxon>
        <taxon>Spiralia</taxon>
        <taxon>Lophotrochozoa</taxon>
        <taxon>Mollusca</taxon>
        <taxon>Gastropoda</taxon>
        <taxon>Heterobranchia</taxon>
        <taxon>Euthyneura</taxon>
        <taxon>Panpulmonata</taxon>
        <taxon>Sacoglossa</taxon>
        <taxon>Placobranchoidea</taxon>
        <taxon>Plakobranchidae</taxon>
        <taxon>Plakobranchus</taxon>
    </lineage>
</organism>
<gene>
    <name evidence="1" type="ORF">PoB_004212400</name>
</gene>
<keyword evidence="2" id="KW-1185">Reference proteome</keyword>
<sequence>MRKGPETSILARQPLRGQHRRQVYARENRCAERTGDECTRERTAVRKAPETSILASEPPCGKDRRRVYSRTKVHVLILFKFNSKPDPVILHFQLHCLRVSFSFC</sequence>
<dbReference type="EMBL" id="BLXT01004610">
    <property type="protein sequence ID" value="GFO15619.1"/>
    <property type="molecule type" value="Genomic_DNA"/>
</dbReference>
<protein>
    <submittedName>
        <fullName evidence="1">Uncharacterized protein</fullName>
    </submittedName>
</protein>
<name>A0AAV4B691_9GAST</name>
<comment type="caution">
    <text evidence="1">The sequence shown here is derived from an EMBL/GenBank/DDBJ whole genome shotgun (WGS) entry which is preliminary data.</text>
</comment>
<dbReference type="Proteomes" id="UP000735302">
    <property type="component" value="Unassembled WGS sequence"/>
</dbReference>
<proteinExistence type="predicted"/>
<evidence type="ECO:0000313" key="2">
    <source>
        <dbReference type="Proteomes" id="UP000735302"/>
    </source>
</evidence>
<reference evidence="1 2" key="1">
    <citation type="journal article" date="2021" name="Elife">
        <title>Chloroplast acquisition without the gene transfer in kleptoplastic sea slugs, Plakobranchus ocellatus.</title>
        <authorList>
            <person name="Maeda T."/>
            <person name="Takahashi S."/>
            <person name="Yoshida T."/>
            <person name="Shimamura S."/>
            <person name="Takaki Y."/>
            <person name="Nagai Y."/>
            <person name="Toyoda A."/>
            <person name="Suzuki Y."/>
            <person name="Arimoto A."/>
            <person name="Ishii H."/>
            <person name="Satoh N."/>
            <person name="Nishiyama T."/>
            <person name="Hasebe M."/>
            <person name="Maruyama T."/>
            <person name="Minagawa J."/>
            <person name="Obokata J."/>
            <person name="Shigenobu S."/>
        </authorList>
    </citation>
    <scope>NUCLEOTIDE SEQUENCE [LARGE SCALE GENOMIC DNA]</scope>
</reference>
<dbReference type="AlphaFoldDB" id="A0AAV4B691"/>
<accession>A0AAV4B691</accession>
<evidence type="ECO:0000313" key="1">
    <source>
        <dbReference type="EMBL" id="GFO15619.1"/>
    </source>
</evidence>